<dbReference type="InterPro" id="IPR049829">
    <property type="entry name" value="MptA/B-like"/>
</dbReference>
<reference evidence="10 11" key="1">
    <citation type="journal article" date="2007" name="Genome Res.">
        <title>Genome characteristics of facultatively symbiotic Frankia sp. strains reflect host range and host plant biogeography.</title>
        <authorList>
            <person name="Normand P."/>
            <person name="Lapierre P."/>
            <person name="Tisa L.S."/>
            <person name="Gogarten J.P."/>
            <person name="Alloisio N."/>
            <person name="Bagnarol E."/>
            <person name="Bassi C.A."/>
            <person name="Berry A.M."/>
            <person name="Bickhart D.M."/>
            <person name="Choisne N."/>
            <person name="Couloux A."/>
            <person name="Cournoyer B."/>
            <person name="Cruveiller S."/>
            <person name="Daubin V."/>
            <person name="Demange N."/>
            <person name="Francino M.P."/>
            <person name="Goltsman E."/>
            <person name="Huang Y."/>
            <person name="Kopp O.R."/>
            <person name="Labarre L."/>
            <person name="Lapidus A."/>
            <person name="Lavire C."/>
            <person name="Marechal J."/>
            <person name="Martinez M."/>
            <person name="Mastronunzio J.E."/>
            <person name="Mullin B.C."/>
            <person name="Niemann J."/>
            <person name="Pujic P."/>
            <person name="Rawnsley T."/>
            <person name="Rouy Z."/>
            <person name="Schenowitz C."/>
            <person name="Sellstedt A."/>
            <person name="Tavares F."/>
            <person name="Tomkins J.P."/>
            <person name="Vallenet D."/>
            <person name="Valverde C."/>
            <person name="Wall L.G."/>
            <person name="Wang Y."/>
            <person name="Medigue C."/>
            <person name="Benson D.R."/>
        </authorList>
    </citation>
    <scope>NUCLEOTIDE SEQUENCE [LARGE SCALE GENOMIC DNA]</scope>
    <source>
        <strain evidence="11">DSM 45818 / CECT 9043 / CcI3</strain>
    </source>
</reference>
<organism evidence="10 11">
    <name type="scientific">Frankia casuarinae (strain DSM 45818 / CECT 9043 / HFP020203 / CcI3)</name>
    <dbReference type="NCBI Taxonomy" id="106370"/>
    <lineage>
        <taxon>Bacteria</taxon>
        <taxon>Bacillati</taxon>
        <taxon>Actinomycetota</taxon>
        <taxon>Actinomycetes</taxon>
        <taxon>Frankiales</taxon>
        <taxon>Frankiaceae</taxon>
        <taxon>Frankia</taxon>
    </lineage>
</organism>
<evidence type="ECO:0000256" key="3">
    <source>
        <dbReference type="ARBA" id="ARBA00022679"/>
    </source>
</evidence>
<evidence type="ECO:0000313" key="10">
    <source>
        <dbReference type="EMBL" id="ABD12273.1"/>
    </source>
</evidence>
<evidence type="ECO:0000256" key="8">
    <source>
        <dbReference type="SAM" id="MobiDB-lite"/>
    </source>
</evidence>
<evidence type="ECO:0000256" key="1">
    <source>
        <dbReference type="ARBA" id="ARBA00004141"/>
    </source>
</evidence>
<evidence type="ECO:0000256" key="6">
    <source>
        <dbReference type="ARBA" id="ARBA00023136"/>
    </source>
</evidence>
<feature type="transmembrane region" description="Helical" evidence="9">
    <location>
        <begin position="502"/>
        <end position="521"/>
    </location>
</feature>
<keyword evidence="11" id="KW-1185">Reference proteome</keyword>
<dbReference type="eggNOG" id="ENOG502Z9GU">
    <property type="taxonomic scope" value="Bacteria"/>
</dbReference>
<keyword evidence="2" id="KW-0328">Glycosyltransferase</keyword>
<evidence type="ECO:0000256" key="2">
    <source>
        <dbReference type="ARBA" id="ARBA00022676"/>
    </source>
</evidence>
<feature type="transmembrane region" description="Helical" evidence="9">
    <location>
        <begin position="367"/>
        <end position="389"/>
    </location>
</feature>
<keyword evidence="4 9" id="KW-0812">Transmembrane</keyword>
<keyword evidence="5 9" id="KW-1133">Transmembrane helix</keyword>
<gene>
    <name evidence="10" type="ordered locus">Francci3_2915</name>
</gene>
<feature type="transmembrane region" description="Helical" evidence="9">
    <location>
        <begin position="401"/>
        <end position="422"/>
    </location>
</feature>
<feature type="transmembrane region" description="Helical" evidence="9">
    <location>
        <begin position="336"/>
        <end position="355"/>
    </location>
</feature>
<proteinExistence type="inferred from homology"/>
<comment type="subcellular location">
    <subcellularLocation>
        <location evidence="1">Membrane</location>
        <topology evidence="1">Multi-pass membrane protein</topology>
    </subcellularLocation>
</comment>
<dbReference type="Pfam" id="PF26314">
    <property type="entry name" value="MptA_B_family"/>
    <property type="match status" value="1"/>
</dbReference>
<dbReference type="Proteomes" id="UP000001937">
    <property type="component" value="Chromosome"/>
</dbReference>
<evidence type="ECO:0000256" key="7">
    <source>
        <dbReference type="ARBA" id="ARBA00043987"/>
    </source>
</evidence>
<feature type="transmembrane region" description="Helical" evidence="9">
    <location>
        <begin position="117"/>
        <end position="136"/>
    </location>
</feature>
<dbReference type="KEGG" id="fra:Francci3_2915"/>
<comment type="similarity">
    <text evidence="7">Belongs to the MptA/B family.</text>
</comment>
<protein>
    <recommendedName>
        <fullName evidence="12">DUF2029 domain-containing protein</fullName>
    </recommendedName>
</protein>
<keyword evidence="6 9" id="KW-0472">Membrane</keyword>
<dbReference type="AlphaFoldDB" id="Q2J8W9"/>
<name>Q2J8W9_FRACC</name>
<dbReference type="OrthoDB" id="5242303at2"/>
<evidence type="ECO:0000256" key="9">
    <source>
        <dbReference type="SAM" id="Phobius"/>
    </source>
</evidence>
<evidence type="ECO:0008006" key="12">
    <source>
        <dbReference type="Google" id="ProtNLM"/>
    </source>
</evidence>
<feature type="transmembrane region" description="Helical" evidence="9">
    <location>
        <begin position="38"/>
        <end position="61"/>
    </location>
</feature>
<dbReference type="GO" id="GO:0016757">
    <property type="term" value="F:glycosyltransferase activity"/>
    <property type="evidence" value="ECO:0007669"/>
    <property type="project" value="UniProtKB-KW"/>
</dbReference>
<dbReference type="GO" id="GO:0016020">
    <property type="term" value="C:membrane"/>
    <property type="evidence" value="ECO:0007669"/>
    <property type="project" value="UniProtKB-SubCell"/>
</dbReference>
<dbReference type="STRING" id="106370.Francci3_2915"/>
<feature type="transmembrane region" description="Helical" evidence="9">
    <location>
        <begin position="212"/>
        <end position="230"/>
    </location>
</feature>
<dbReference type="EMBL" id="CP000249">
    <property type="protein sequence ID" value="ABD12273.1"/>
    <property type="molecule type" value="Genomic_DNA"/>
</dbReference>
<dbReference type="NCBIfam" id="NF038066">
    <property type="entry name" value="MptB"/>
    <property type="match status" value="1"/>
</dbReference>
<feature type="transmembrane region" description="Helical" evidence="9">
    <location>
        <begin position="278"/>
        <end position="301"/>
    </location>
</feature>
<evidence type="ECO:0000256" key="4">
    <source>
        <dbReference type="ARBA" id="ARBA00022692"/>
    </source>
</evidence>
<keyword evidence="3" id="KW-0808">Transferase</keyword>
<evidence type="ECO:0000256" key="5">
    <source>
        <dbReference type="ARBA" id="ARBA00022989"/>
    </source>
</evidence>
<feature type="transmembrane region" description="Helical" evidence="9">
    <location>
        <begin position="236"/>
        <end position="266"/>
    </location>
</feature>
<sequence length="529" mass="54612">MDEIECAAPHGTARPGDPARRCSSRPGRGVGGRLDGGIVLLAGCGTAGSVLVVLVAGRLALQPGVVTPSRWFGLLDPVPFDRPSPLPAFMIIGVALLVGAWFRLCQRAHHGDLSVPRIGLVIGFWAVPVLLGPPILSLDVYCYTAQGTMLAAGLDPYAAGPTALGARPILLAVDPIWRSSLSPYGPVALGYFRLVTALAGGDVLRAVLLHRIVAGASVVVMAVCVVRVSSAARRPWALAFCAGSPIVLLQLVGAIHLEAILLALLASGLTAVYRGRPVLGLVLITAAALVKWPAALVVVVVLVWRSVAAVSAATAATAASVGSGRRSSRLRRAAAVAGRDLAVVASVVVVLSSLVPDGFGWLRAARTPAAGLTLYAPTTCLADLLSALARMAGSAMRFEDLVGPTRAAGVAVAAGIFVWLLATVRDREPHATAGLALLSLALLGPVLYPWYLTWGAVLLGLTGQAPRRVLGAVTVVGSFLALPHCELLFVDHPQVAPWFVRQGPIVLLVALTCGIAVALAARRRLASVP</sequence>
<feature type="transmembrane region" description="Helical" evidence="9">
    <location>
        <begin position="469"/>
        <end position="490"/>
    </location>
</feature>
<dbReference type="HOGENOM" id="CLU_467528_0_0_11"/>
<feature type="region of interest" description="Disordered" evidence="8">
    <location>
        <begin position="1"/>
        <end position="27"/>
    </location>
</feature>
<accession>Q2J8W9</accession>
<feature type="transmembrane region" description="Helical" evidence="9">
    <location>
        <begin position="434"/>
        <end position="457"/>
    </location>
</feature>
<evidence type="ECO:0000313" key="11">
    <source>
        <dbReference type="Proteomes" id="UP000001937"/>
    </source>
</evidence>
<feature type="transmembrane region" description="Helical" evidence="9">
    <location>
        <begin position="86"/>
        <end position="105"/>
    </location>
</feature>